<accession>Q0KKA8</accession>
<proteinExistence type="predicted"/>
<dbReference type="EMBL" id="AB251920">
    <property type="protein sequence ID" value="BAF03599.1"/>
    <property type="molecule type" value="Genomic_DNA"/>
</dbReference>
<protein>
    <submittedName>
        <fullName evidence="1">Uncharacterized protein orf-1</fullName>
    </submittedName>
</protein>
<reference evidence="1" key="1">
    <citation type="journal article" date="2009" name="FEMS Microbiol. Lett.">
        <title>The site-specific recombination system of actinophage TG1.</title>
        <authorList>
            <person name="Morita K."/>
            <person name="Yamamoto T."/>
            <person name="Fusada N."/>
            <person name="Komatsu M."/>
            <person name="Ikeda H."/>
            <person name="Hirano N."/>
            <person name="Takahashi H."/>
        </authorList>
    </citation>
    <scope>NUCLEOTIDE SEQUENCE</scope>
</reference>
<sequence length="85" mass="9080">MKLIWQGEDMPPGEAAGTPDAVLEALTDAVLAAYADHTRTTRAHLMLNVVAPLRERLIRYGVPTVEAGGVWANQEGPVSVTARAD</sequence>
<gene>
    <name evidence="1" type="primary">orf-1</name>
</gene>
<name>Q0KKA8_9CAUD</name>
<organism evidence="1">
    <name type="scientific">Tigunavirus TG1</name>
    <dbReference type="NCBI Taxonomy" id="374422"/>
    <lineage>
        <taxon>Viruses</taxon>
        <taxon>Duplodnaviria</taxon>
        <taxon>Heunggongvirae</taxon>
        <taxon>Uroviricota</taxon>
        <taxon>Caudoviricetes</taxon>
        <taxon>Colingsworthviridae</taxon>
        <taxon>Tigunavirus</taxon>
    </lineage>
</organism>
<evidence type="ECO:0000313" key="1">
    <source>
        <dbReference type="EMBL" id="BAF03599.1"/>
    </source>
</evidence>